<keyword evidence="2" id="KW-0472">Membrane</keyword>
<evidence type="ECO:0000313" key="4">
    <source>
        <dbReference type="EMBL" id="XCJ76019.1"/>
    </source>
</evidence>
<feature type="region of interest" description="Disordered" evidence="1">
    <location>
        <begin position="180"/>
        <end position="270"/>
    </location>
</feature>
<sequence>MTRRLAIRLAGTTASAALLALSVSGVASAHGGGHGWKNTDSTFESQQTGPGSAAPSDKCAFSADGSSWTARPGLRDIAPDANGKLTLQVKGDGSTCTVSLASYLAHGPDFNSSGVQQLVDHASVSVQDGQTATLSIAVPDAVCFAQLDLYRGTTVFDGKEGEGHGPVPAAGKPVIGSALIASWNGPSEGGTDCIANPPKDDEVPSTPPVDTTPSGEASTPAATPTPTATPSTPADDATTGEPTPAASSSSPAATGAQGDDGDLAQTGADNTGALVGGAAALLLVGGGAVFLTRRKAAARRG</sequence>
<dbReference type="RefSeq" id="WP_353947428.1">
    <property type="nucleotide sequence ID" value="NZ_CP159535.1"/>
</dbReference>
<evidence type="ECO:0000256" key="1">
    <source>
        <dbReference type="SAM" id="MobiDB-lite"/>
    </source>
</evidence>
<keyword evidence="2" id="KW-0812">Transmembrane</keyword>
<feature type="region of interest" description="Disordered" evidence="1">
    <location>
        <begin position="31"/>
        <end position="57"/>
    </location>
</feature>
<protein>
    <submittedName>
        <fullName evidence="4">LAETG motif-containing sortase-dependent surface protein</fullName>
    </submittedName>
</protein>
<evidence type="ECO:0000256" key="3">
    <source>
        <dbReference type="SAM" id="SignalP"/>
    </source>
</evidence>
<dbReference type="KEGG" id="stac:ABII15_38995"/>
<geneLocation type="plasmid" evidence="4">
    <name>punmamed1</name>
</geneLocation>
<accession>A0AAU8J521</accession>
<dbReference type="NCBIfam" id="TIGR01167">
    <property type="entry name" value="LPXTG_anchor"/>
    <property type="match status" value="1"/>
</dbReference>
<dbReference type="AlphaFoldDB" id="A0AAU8J521"/>
<keyword evidence="3" id="KW-0732">Signal</keyword>
<feature type="chain" id="PRO_5043694991" evidence="3">
    <location>
        <begin position="30"/>
        <end position="301"/>
    </location>
</feature>
<keyword evidence="4" id="KW-0614">Plasmid</keyword>
<evidence type="ECO:0000256" key="2">
    <source>
        <dbReference type="SAM" id="Phobius"/>
    </source>
</evidence>
<dbReference type="EMBL" id="CP159535">
    <property type="protein sequence ID" value="XCJ76019.1"/>
    <property type="molecule type" value="Genomic_DNA"/>
</dbReference>
<proteinExistence type="predicted"/>
<feature type="signal peptide" evidence="3">
    <location>
        <begin position="1"/>
        <end position="29"/>
    </location>
</feature>
<feature type="transmembrane region" description="Helical" evidence="2">
    <location>
        <begin position="272"/>
        <end position="291"/>
    </location>
</feature>
<gene>
    <name evidence="4" type="ORF">ABII15_38995</name>
</gene>
<feature type="compositionally biased region" description="Low complexity" evidence="1">
    <location>
        <begin position="208"/>
        <end position="256"/>
    </location>
</feature>
<dbReference type="NCBIfam" id="NF041528">
    <property type="entry name" value="strep_LAETG"/>
    <property type="match status" value="1"/>
</dbReference>
<reference evidence="4" key="1">
    <citation type="submission" date="2024-06" db="EMBL/GenBank/DDBJ databases">
        <title>Streptomyces sp. strain HUAS MG91 genome sequences.</title>
        <authorList>
            <person name="Mo P."/>
        </authorList>
    </citation>
    <scope>NUCLEOTIDE SEQUENCE</scope>
    <source>
        <strain evidence="4">HUAS MG91</strain>
        <plasmid evidence="4">punmamed1</plasmid>
    </source>
</reference>
<organism evidence="4">
    <name type="scientific">Streptomyces tabacisoli</name>
    <dbReference type="NCBI Taxonomy" id="3156398"/>
    <lineage>
        <taxon>Bacteria</taxon>
        <taxon>Bacillati</taxon>
        <taxon>Actinomycetota</taxon>
        <taxon>Actinomycetes</taxon>
        <taxon>Kitasatosporales</taxon>
        <taxon>Streptomycetaceae</taxon>
        <taxon>Streptomyces</taxon>
    </lineage>
</organism>
<name>A0AAU8J521_9ACTN</name>
<feature type="compositionally biased region" description="Polar residues" evidence="1">
    <location>
        <begin position="38"/>
        <end position="50"/>
    </location>
</feature>
<keyword evidence="2" id="KW-1133">Transmembrane helix</keyword>